<dbReference type="GO" id="GO:0005524">
    <property type="term" value="F:ATP binding"/>
    <property type="evidence" value="ECO:0007669"/>
    <property type="project" value="UniProtKB-KW"/>
</dbReference>
<evidence type="ECO:0000256" key="3">
    <source>
        <dbReference type="ARBA" id="ARBA00022741"/>
    </source>
</evidence>
<evidence type="ECO:0000256" key="6">
    <source>
        <dbReference type="ARBA" id="ARBA00023136"/>
    </source>
</evidence>
<organism evidence="10 11">
    <name type="scientific">Sphingomonas telluris</name>
    <dbReference type="NCBI Taxonomy" id="2907998"/>
    <lineage>
        <taxon>Bacteria</taxon>
        <taxon>Pseudomonadati</taxon>
        <taxon>Pseudomonadota</taxon>
        <taxon>Alphaproteobacteria</taxon>
        <taxon>Sphingomonadales</taxon>
        <taxon>Sphingomonadaceae</taxon>
        <taxon>Sphingomonas</taxon>
    </lineage>
</organism>
<dbReference type="InterPro" id="IPR003439">
    <property type="entry name" value="ABC_transporter-like_ATP-bd"/>
</dbReference>
<dbReference type="InterPro" id="IPR011527">
    <property type="entry name" value="ABC1_TM_dom"/>
</dbReference>
<dbReference type="PROSITE" id="PS50893">
    <property type="entry name" value="ABC_TRANSPORTER_2"/>
    <property type="match status" value="1"/>
</dbReference>
<feature type="domain" description="ABC transmembrane type-1" evidence="9">
    <location>
        <begin position="38"/>
        <end position="322"/>
    </location>
</feature>
<keyword evidence="6 7" id="KW-0472">Membrane</keyword>
<evidence type="ECO:0000259" key="8">
    <source>
        <dbReference type="PROSITE" id="PS50893"/>
    </source>
</evidence>
<keyword evidence="3" id="KW-0547">Nucleotide-binding</keyword>
<dbReference type="InterPro" id="IPR017871">
    <property type="entry name" value="ABC_transporter-like_CS"/>
</dbReference>
<dbReference type="SUPFAM" id="SSF52540">
    <property type="entry name" value="P-loop containing nucleoside triphosphate hydrolases"/>
    <property type="match status" value="1"/>
</dbReference>
<name>A0ABS9VPI7_9SPHN</name>
<dbReference type="CDD" id="cd03253">
    <property type="entry name" value="ABCC_ATM1_transporter"/>
    <property type="match status" value="1"/>
</dbReference>
<reference evidence="10 11" key="1">
    <citation type="submission" date="2022-03" db="EMBL/GenBank/DDBJ databases">
        <authorList>
            <person name="Jo J.-H."/>
            <person name="Im W.-T."/>
        </authorList>
    </citation>
    <scope>NUCLEOTIDE SEQUENCE [LARGE SCALE GENOMIC DNA]</scope>
    <source>
        <strain evidence="10 11">SM33</strain>
    </source>
</reference>
<evidence type="ECO:0000256" key="1">
    <source>
        <dbReference type="ARBA" id="ARBA00004651"/>
    </source>
</evidence>
<dbReference type="PROSITE" id="PS00211">
    <property type="entry name" value="ABC_TRANSPORTER_1"/>
    <property type="match status" value="1"/>
</dbReference>
<keyword evidence="2 7" id="KW-0812">Transmembrane</keyword>
<evidence type="ECO:0000313" key="11">
    <source>
        <dbReference type="Proteomes" id="UP001203058"/>
    </source>
</evidence>
<dbReference type="Gene3D" id="1.20.1560.10">
    <property type="entry name" value="ABC transporter type 1, transmembrane domain"/>
    <property type="match status" value="1"/>
</dbReference>
<evidence type="ECO:0000313" key="10">
    <source>
        <dbReference type="EMBL" id="MCH8616891.1"/>
    </source>
</evidence>
<evidence type="ECO:0000256" key="4">
    <source>
        <dbReference type="ARBA" id="ARBA00022840"/>
    </source>
</evidence>
<feature type="transmembrane region" description="Helical" evidence="7">
    <location>
        <begin position="150"/>
        <end position="173"/>
    </location>
</feature>
<dbReference type="EMBL" id="JAKZHW010000002">
    <property type="protein sequence ID" value="MCH8616891.1"/>
    <property type="molecule type" value="Genomic_DNA"/>
</dbReference>
<protein>
    <submittedName>
        <fullName evidence="10">ABC transporter ATP-binding protein/permease</fullName>
    </submittedName>
</protein>
<dbReference type="PANTHER" id="PTHR24221">
    <property type="entry name" value="ATP-BINDING CASSETTE SUB-FAMILY B"/>
    <property type="match status" value="1"/>
</dbReference>
<sequence length="605" mass="66052">MAETAVQGAKANAGFKTLVRFLPMLWPKGEFELKARVVAAVVLVLAGKAATLVMPFAYKAVIDRMSGPGVAFGVVAMLVAAYAVARFAGVLADNLRNALFEKVGQNAARRLAGEVFRHIHDLSLRFHLERRTGSLTKIVERGTKSIDMMLYFILFNIAPTAIELIAICVIFFVKFGAGLVAATLAMVAIYITFTRKVTDWRAQIQRDMNDVDNKAIGRAVDSLLNYETVKYFGAEEREAKRYDEAIGAFAKAAVRNETSLAWLNIGQSLITNLMMAGAMIFTVWGWSRGKFTPGDVVLVNSLLMQLFRPLDMLGWVYRSIRQGLIDMEAMFGLLDTPAEVVDKPHAPALSVTRGNVRFEGVHFGYDPEREILKGVDLDIPAGTSLAVVGPSGAGKSTLARLLYRFYDPTEGRILIDGQPIAEVDQRSLRAAIGIVPQDTVLFNDTIGYNIAYGRSEAATADVEGAAKGAAIDDFVKALPQGYESMVGERGLKLSGGEKQRVAIARTLLKNPPILILDEATSALDSRTEQAIQETLERIARNRTTIIIAHRLSTVVGADRIAVLENGKVAELGTHEELLQKGGLYADLWYRQAAERVLEEAAEAAE</sequence>
<evidence type="ECO:0000256" key="2">
    <source>
        <dbReference type="ARBA" id="ARBA00022692"/>
    </source>
</evidence>
<feature type="transmembrane region" description="Helical" evidence="7">
    <location>
        <begin position="261"/>
        <end position="284"/>
    </location>
</feature>
<dbReference type="PROSITE" id="PS50929">
    <property type="entry name" value="ABC_TM1F"/>
    <property type="match status" value="1"/>
</dbReference>
<dbReference type="PANTHER" id="PTHR24221:SF654">
    <property type="entry name" value="ATP-BINDING CASSETTE SUB-FAMILY B MEMBER 6"/>
    <property type="match status" value="1"/>
</dbReference>
<feature type="transmembrane region" description="Helical" evidence="7">
    <location>
        <begin position="37"/>
        <end position="58"/>
    </location>
</feature>
<gene>
    <name evidence="10" type="ORF">LZ016_12385</name>
</gene>
<feature type="transmembrane region" description="Helical" evidence="7">
    <location>
        <begin position="70"/>
        <end position="92"/>
    </location>
</feature>
<evidence type="ECO:0000256" key="7">
    <source>
        <dbReference type="SAM" id="Phobius"/>
    </source>
</evidence>
<keyword evidence="5 7" id="KW-1133">Transmembrane helix</keyword>
<dbReference type="RefSeq" id="WP_241447772.1">
    <property type="nucleotide sequence ID" value="NZ_JAKZHW010000002.1"/>
</dbReference>
<feature type="transmembrane region" description="Helical" evidence="7">
    <location>
        <begin position="179"/>
        <end position="198"/>
    </location>
</feature>
<accession>A0ABS9VPI7</accession>
<keyword evidence="11" id="KW-1185">Reference proteome</keyword>
<dbReference type="Gene3D" id="3.40.50.300">
    <property type="entry name" value="P-loop containing nucleotide triphosphate hydrolases"/>
    <property type="match status" value="1"/>
</dbReference>
<evidence type="ECO:0000259" key="9">
    <source>
        <dbReference type="PROSITE" id="PS50929"/>
    </source>
</evidence>
<dbReference type="InterPro" id="IPR039421">
    <property type="entry name" value="Type_1_exporter"/>
</dbReference>
<dbReference type="InterPro" id="IPR027417">
    <property type="entry name" value="P-loop_NTPase"/>
</dbReference>
<dbReference type="InterPro" id="IPR036640">
    <property type="entry name" value="ABC1_TM_sf"/>
</dbReference>
<dbReference type="InterPro" id="IPR003593">
    <property type="entry name" value="AAA+_ATPase"/>
</dbReference>
<feature type="domain" description="ABC transporter" evidence="8">
    <location>
        <begin position="356"/>
        <end position="590"/>
    </location>
</feature>
<comment type="caution">
    <text evidence="10">The sequence shown here is derived from an EMBL/GenBank/DDBJ whole genome shotgun (WGS) entry which is preliminary data.</text>
</comment>
<dbReference type="Pfam" id="PF00664">
    <property type="entry name" value="ABC_membrane"/>
    <property type="match status" value="1"/>
</dbReference>
<comment type="subcellular location">
    <subcellularLocation>
        <location evidence="1">Cell membrane</location>
        <topology evidence="1">Multi-pass membrane protein</topology>
    </subcellularLocation>
</comment>
<keyword evidence="4 10" id="KW-0067">ATP-binding</keyword>
<dbReference type="SUPFAM" id="SSF90123">
    <property type="entry name" value="ABC transporter transmembrane region"/>
    <property type="match status" value="1"/>
</dbReference>
<dbReference type="SMART" id="SM00382">
    <property type="entry name" value="AAA"/>
    <property type="match status" value="1"/>
</dbReference>
<dbReference type="Proteomes" id="UP001203058">
    <property type="component" value="Unassembled WGS sequence"/>
</dbReference>
<evidence type="ECO:0000256" key="5">
    <source>
        <dbReference type="ARBA" id="ARBA00022989"/>
    </source>
</evidence>
<dbReference type="Pfam" id="PF00005">
    <property type="entry name" value="ABC_tran"/>
    <property type="match status" value="1"/>
</dbReference>
<dbReference type="CDD" id="cd18582">
    <property type="entry name" value="ABC_6TM_ATM1_ABCB7"/>
    <property type="match status" value="1"/>
</dbReference>
<proteinExistence type="predicted"/>